<dbReference type="Gene3D" id="3.90.1150.10">
    <property type="entry name" value="Aspartate Aminotransferase, domain 1"/>
    <property type="match status" value="1"/>
</dbReference>
<dbReference type="InterPro" id="IPR015424">
    <property type="entry name" value="PyrdxlP-dep_Trfase"/>
</dbReference>
<evidence type="ECO:0000256" key="1">
    <source>
        <dbReference type="ARBA" id="ARBA00003788"/>
    </source>
</evidence>
<dbReference type="InterPro" id="IPR015421">
    <property type="entry name" value="PyrdxlP-dep_Trfase_major"/>
</dbReference>
<evidence type="ECO:0000259" key="5">
    <source>
        <dbReference type="Pfam" id="PF02347"/>
    </source>
</evidence>
<sequence>MDYKYFPHTEDDLQTMLSKVGVASLDALYAQIPESIRFKDDYRIPTAMSEMEVRQLFGQLGSQNRQLTCFAGFGVYDHYTPSVISGLLQRSEFLTSYTPYQAEISQGTLHYIFEYQSMMAELTGMEVSNASMYDGTTACAEAMMMAVAAGKKMDKVLVSATLNPKTREVLDTYALHQGIELVTIPAKNGVTDRSVLFSQLSTLDGVAGVIVQQPNVYGIVEDFSGIADACHEQKALFIVDSIAADLAVLKTPGEWDADIAVGDGQSLGIPMLFGGPYVGYMCCKEKLIRKMPGRIVGMTQDDRGQRAFVLTLQAREQHIRRQKATSNICSNQSLMALFVTIYMSLMGRQGLKEAAELSYAGAHYLCDELLKTGRFELIYDQPFFNEFYVKYDGDVDTLYQRFIEAGVLGGVRLKDGLLFAVTEKRTKEEIDNLVKLIV</sequence>
<evidence type="ECO:0000256" key="3">
    <source>
        <dbReference type="ARBA" id="ARBA00049026"/>
    </source>
</evidence>
<evidence type="ECO:0000256" key="2">
    <source>
        <dbReference type="ARBA" id="ARBA00023002"/>
    </source>
</evidence>
<dbReference type="AlphaFoldDB" id="A0A1I0P1S3"/>
<dbReference type="CDD" id="cd00613">
    <property type="entry name" value="GDC-P"/>
    <property type="match status" value="1"/>
</dbReference>
<dbReference type="RefSeq" id="WP_091901598.1">
    <property type="nucleotide sequence ID" value="NZ_FOIQ01000003.1"/>
</dbReference>
<evidence type="ECO:0000313" key="7">
    <source>
        <dbReference type="Proteomes" id="UP000199373"/>
    </source>
</evidence>
<dbReference type="GO" id="GO:0019464">
    <property type="term" value="P:glycine decarboxylation via glycine cleavage system"/>
    <property type="evidence" value="ECO:0007669"/>
    <property type="project" value="UniProtKB-UniRule"/>
</dbReference>
<gene>
    <name evidence="4" type="primary">gcvPA</name>
    <name evidence="6" type="ORF">SAMN04487850_1516</name>
</gene>
<keyword evidence="7" id="KW-1185">Reference proteome</keyword>
<dbReference type="PIRSF" id="PIRSF006815">
    <property type="entry name" value="GcvPA"/>
    <property type="match status" value="1"/>
</dbReference>
<dbReference type="GO" id="GO:0009116">
    <property type="term" value="P:nucleoside metabolic process"/>
    <property type="evidence" value="ECO:0007669"/>
    <property type="project" value="InterPro"/>
</dbReference>
<dbReference type="InterPro" id="IPR023010">
    <property type="entry name" value="GcvPA"/>
</dbReference>
<dbReference type="EC" id="1.4.4.2" evidence="4"/>
<dbReference type="PANTHER" id="PTHR42806">
    <property type="entry name" value="GLYCINE CLEAVAGE SYSTEM P-PROTEIN"/>
    <property type="match status" value="1"/>
</dbReference>
<dbReference type="PANTHER" id="PTHR42806:SF1">
    <property type="entry name" value="GLYCINE DEHYDROGENASE (DECARBOXYLATING)"/>
    <property type="match status" value="1"/>
</dbReference>
<reference evidence="6 7" key="1">
    <citation type="submission" date="2016-10" db="EMBL/GenBank/DDBJ databases">
        <authorList>
            <person name="de Groot N.N."/>
        </authorList>
    </citation>
    <scope>NUCLEOTIDE SEQUENCE [LARGE SCALE GENOMIC DNA]</scope>
    <source>
        <strain evidence="6 7">TC2-24</strain>
    </source>
</reference>
<protein>
    <recommendedName>
        <fullName evidence="4">Probable glycine dehydrogenase (decarboxylating) subunit 1</fullName>
        <ecNumber evidence="4">1.4.4.2</ecNumber>
    </recommendedName>
    <alternativeName>
        <fullName evidence="4">Glycine cleavage system P-protein subunit 1</fullName>
    </alternativeName>
    <alternativeName>
        <fullName evidence="4">Glycine decarboxylase subunit 1</fullName>
    </alternativeName>
    <alternativeName>
        <fullName evidence="4">Glycine dehydrogenase (aminomethyl-transferring) subunit 1</fullName>
    </alternativeName>
</protein>
<dbReference type="InterPro" id="IPR049315">
    <property type="entry name" value="GDC-P_N"/>
</dbReference>
<dbReference type="HAMAP" id="MF_00712">
    <property type="entry name" value="GcvPA"/>
    <property type="match status" value="1"/>
</dbReference>
<dbReference type="InterPro" id="IPR015422">
    <property type="entry name" value="PyrdxlP-dep_Trfase_small"/>
</dbReference>
<dbReference type="InterPro" id="IPR020581">
    <property type="entry name" value="GDC_P"/>
</dbReference>
<dbReference type="EMBL" id="FOIQ01000003">
    <property type="protein sequence ID" value="SEW07922.1"/>
    <property type="molecule type" value="Genomic_DNA"/>
</dbReference>
<dbReference type="Proteomes" id="UP000199373">
    <property type="component" value="Unassembled WGS sequence"/>
</dbReference>
<comment type="similarity">
    <text evidence="4">Belongs to the GcvP family. N-terminal subunit subfamily.</text>
</comment>
<proteinExistence type="inferred from homology"/>
<dbReference type="SUPFAM" id="SSF53383">
    <property type="entry name" value="PLP-dependent transferases"/>
    <property type="match status" value="1"/>
</dbReference>
<dbReference type="NCBIfam" id="NF001696">
    <property type="entry name" value="PRK00451.1"/>
    <property type="match status" value="1"/>
</dbReference>
<keyword evidence="2 4" id="KW-0560">Oxidoreductase</keyword>
<dbReference type="Gene3D" id="3.40.640.10">
    <property type="entry name" value="Type I PLP-dependent aspartate aminotransferase-like (Major domain)"/>
    <property type="match status" value="1"/>
</dbReference>
<evidence type="ECO:0000313" key="6">
    <source>
        <dbReference type="EMBL" id="SEW07922.1"/>
    </source>
</evidence>
<organism evidence="6 7">
    <name type="scientific">Prevotella aff. ruminicola Tc2-24</name>
    <dbReference type="NCBI Taxonomy" id="81582"/>
    <lineage>
        <taxon>Bacteria</taxon>
        <taxon>Pseudomonadati</taxon>
        <taxon>Bacteroidota</taxon>
        <taxon>Bacteroidia</taxon>
        <taxon>Bacteroidales</taxon>
        <taxon>Prevotellaceae</taxon>
        <taxon>Prevotella</taxon>
    </lineage>
</organism>
<feature type="domain" description="Glycine cleavage system P-protein N-terminal" evidence="5">
    <location>
        <begin position="4"/>
        <end position="436"/>
    </location>
</feature>
<dbReference type="Pfam" id="PF02347">
    <property type="entry name" value="GDC-P"/>
    <property type="match status" value="1"/>
</dbReference>
<comment type="function">
    <text evidence="1 4">The glycine cleavage system catalyzes the degradation of glycine. The P protein binds the alpha-amino group of glycine through its pyridoxal phosphate cofactor; CO(2) is released and the remaining methylamine moiety is then transferred to the lipoamide cofactor of the H protein.</text>
</comment>
<accession>A0A1I0P1S3</accession>
<dbReference type="GO" id="GO:0004375">
    <property type="term" value="F:glycine dehydrogenase (decarboxylating) activity"/>
    <property type="evidence" value="ECO:0007669"/>
    <property type="project" value="UniProtKB-EC"/>
</dbReference>
<evidence type="ECO:0000256" key="4">
    <source>
        <dbReference type="HAMAP-Rule" id="MF_00712"/>
    </source>
</evidence>
<comment type="catalytic activity">
    <reaction evidence="3 4">
        <text>N(6)-[(R)-lipoyl]-L-lysyl-[glycine-cleavage complex H protein] + glycine + H(+) = N(6)-[(R)-S(8)-aminomethyldihydrolipoyl]-L-lysyl-[glycine-cleavage complex H protein] + CO2</text>
        <dbReference type="Rhea" id="RHEA:24304"/>
        <dbReference type="Rhea" id="RHEA-COMP:10494"/>
        <dbReference type="Rhea" id="RHEA-COMP:10495"/>
        <dbReference type="ChEBI" id="CHEBI:15378"/>
        <dbReference type="ChEBI" id="CHEBI:16526"/>
        <dbReference type="ChEBI" id="CHEBI:57305"/>
        <dbReference type="ChEBI" id="CHEBI:83099"/>
        <dbReference type="ChEBI" id="CHEBI:83143"/>
        <dbReference type="EC" id="1.4.4.2"/>
    </reaction>
</comment>
<comment type="subunit">
    <text evidence="4">The glycine cleavage system is composed of four proteins: P, T, L and H. In this organism, the P 'protein' is a heterodimer of two subunits.</text>
</comment>
<name>A0A1I0P1S3_9BACT</name>